<dbReference type="PANTHER" id="PTHR12374:SF20">
    <property type="entry name" value="TRANSCRIPTIONAL ADAPTER 2-ALPHA"/>
    <property type="match status" value="1"/>
</dbReference>
<comment type="caution">
    <text evidence="3">The sequence shown here is derived from an EMBL/GenBank/DDBJ whole genome shotgun (WGS) entry which is preliminary data.</text>
</comment>
<reference evidence="3" key="1">
    <citation type="submission" date="2022-07" db="EMBL/GenBank/DDBJ databases">
        <title>Phylogenomic reconstructions and comparative analyses of Kickxellomycotina fungi.</title>
        <authorList>
            <person name="Reynolds N.K."/>
            <person name="Stajich J.E."/>
            <person name="Barry K."/>
            <person name="Grigoriev I.V."/>
            <person name="Crous P."/>
            <person name="Smith M.E."/>
        </authorList>
    </citation>
    <scope>NUCLEOTIDE SEQUENCE</scope>
    <source>
        <strain evidence="3">NBRC 105413</strain>
    </source>
</reference>
<feature type="region of interest" description="Disordered" evidence="1">
    <location>
        <begin position="219"/>
        <end position="279"/>
    </location>
</feature>
<protein>
    <recommendedName>
        <fullName evidence="2">SWIRM domain-containing protein</fullName>
    </recommendedName>
</protein>
<dbReference type="EMBL" id="JANBOH010000051">
    <property type="protein sequence ID" value="KAJ1646707.1"/>
    <property type="molecule type" value="Genomic_DNA"/>
</dbReference>
<dbReference type="PROSITE" id="PS50934">
    <property type="entry name" value="SWIRM"/>
    <property type="match status" value="1"/>
</dbReference>
<dbReference type="Proteomes" id="UP001145021">
    <property type="component" value="Unassembled WGS sequence"/>
</dbReference>
<dbReference type="FunFam" id="1.10.10.10:FF:000087">
    <property type="entry name" value="Transcriptional adapter 2"/>
    <property type="match status" value="1"/>
</dbReference>
<feature type="region of interest" description="Disordered" evidence="1">
    <location>
        <begin position="376"/>
        <end position="421"/>
    </location>
</feature>
<feature type="compositionally biased region" description="Basic and acidic residues" evidence="1">
    <location>
        <begin position="258"/>
        <end position="279"/>
    </location>
</feature>
<dbReference type="GO" id="GO:0003713">
    <property type="term" value="F:transcription coactivator activity"/>
    <property type="evidence" value="ECO:0007669"/>
    <property type="project" value="TreeGrafter"/>
</dbReference>
<evidence type="ECO:0000256" key="1">
    <source>
        <dbReference type="SAM" id="MobiDB-lite"/>
    </source>
</evidence>
<feature type="compositionally biased region" description="Low complexity" evidence="1">
    <location>
        <begin position="226"/>
        <end position="236"/>
    </location>
</feature>
<accession>A0A9W7XMR0</accession>
<dbReference type="GO" id="GO:0003682">
    <property type="term" value="F:chromatin binding"/>
    <property type="evidence" value="ECO:0007669"/>
    <property type="project" value="TreeGrafter"/>
</dbReference>
<feature type="compositionally biased region" description="Polar residues" evidence="1">
    <location>
        <begin position="73"/>
        <end position="85"/>
    </location>
</feature>
<name>A0A9W7XMR0_9FUNG</name>
<organism evidence="3 4">
    <name type="scientific">Coemansia asiatica</name>
    <dbReference type="NCBI Taxonomy" id="1052880"/>
    <lineage>
        <taxon>Eukaryota</taxon>
        <taxon>Fungi</taxon>
        <taxon>Fungi incertae sedis</taxon>
        <taxon>Zoopagomycota</taxon>
        <taxon>Kickxellomycotina</taxon>
        <taxon>Kickxellomycetes</taxon>
        <taxon>Kickxellales</taxon>
        <taxon>Kickxellaceae</taxon>
        <taxon>Coemansia</taxon>
    </lineage>
</organism>
<dbReference type="GO" id="GO:0006357">
    <property type="term" value="P:regulation of transcription by RNA polymerase II"/>
    <property type="evidence" value="ECO:0007669"/>
    <property type="project" value="TreeGrafter"/>
</dbReference>
<dbReference type="GO" id="GO:0006338">
    <property type="term" value="P:chromatin remodeling"/>
    <property type="evidence" value="ECO:0007669"/>
    <property type="project" value="TreeGrafter"/>
</dbReference>
<dbReference type="Gene3D" id="1.10.10.10">
    <property type="entry name" value="Winged helix-like DNA-binding domain superfamily/Winged helix DNA-binding domain"/>
    <property type="match status" value="1"/>
</dbReference>
<proteinExistence type="predicted"/>
<evidence type="ECO:0000313" key="3">
    <source>
        <dbReference type="EMBL" id="KAJ1646707.1"/>
    </source>
</evidence>
<dbReference type="GO" id="GO:0005634">
    <property type="term" value="C:nucleus"/>
    <property type="evidence" value="ECO:0007669"/>
    <property type="project" value="TreeGrafter"/>
</dbReference>
<dbReference type="InterPro" id="IPR036388">
    <property type="entry name" value="WH-like_DNA-bd_sf"/>
</dbReference>
<feature type="region of interest" description="Disordered" evidence="1">
    <location>
        <begin position="71"/>
        <end position="139"/>
    </location>
</feature>
<dbReference type="InterPro" id="IPR007526">
    <property type="entry name" value="SWIRM"/>
</dbReference>
<dbReference type="AlphaFoldDB" id="A0A9W7XMR0"/>
<feature type="compositionally biased region" description="Low complexity" evidence="1">
    <location>
        <begin position="403"/>
        <end position="418"/>
    </location>
</feature>
<sequence length="547" mass="59675">MISSYAISPEPALTRKNDGYIRPNMAILAPSVPSIGPHFTTKESWTAACTDATSMSAKQKQDAPKAAAQLQATSCDAKNSQNGENHSYVHNRIISSADRRIAGSSNRSKSKSKSRSNSKSGRVDKRKLRRPTRSLPARDSGCDSRCFYTVKMSFVDDYQRNPTAYSRALMDTERPHSGSYRSSPRHIYALPLVGTNAGSMHSGGALSAPASTTSFSHRINPPLLPLSPSAADPSNDGMLFGNNQLKRVHSSSTLHAQSSREKLESSQLHPSERSRPPELRKSMSAAIQRLFPSLKVSINALATSSSQACADNNKTAFLTYKNEPTRCSSAIMRPPGISAPALEASPNQLSSSSSLSSLSSLSLSSATSAKNIRLPLHHHHSNNSNSNHQTLPYQRYPRHSVRSDLSSSRSSTPLSTNSGATGIDQFITDDLSREIFQLEPKTASCSVKWAKAAPMDVSECAYAEYLTLAERDCCSILRLYPEQYLTIKQSLVRAGRTLPPGTFKKRDAQKLCRVDVNKTSKVFEWFCKLGWIPQASTKPNFGNSNGN</sequence>
<feature type="domain" description="SWIRM" evidence="2">
    <location>
        <begin position="446"/>
        <end position="543"/>
    </location>
</feature>
<dbReference type="PANTHER" id="PTHR12374">
    <property type="entry name" value="TRANSCRIPTIONAL ADAPTOR 2 ADA2 -RELATED"/>
    <property type="match status" value="1"/>
</dbReference>
<evidence type="ECO:0000313" key="4">
    <source>
        <dbReference type="Proteomes" id="UP001145021"/>
    </source>
</evidence>
<feature type="compositionally biased region" description="Polar residues" evidence="1">
    <location>
        <begin position="241"/>
        <end position="257"/>
    </location>
</feature>
<dbReference type="SUPFAM" id="SSF46689">
    <property type="entry name" value="Homeodomain-like"/>
    <property type="match status" value="1"/>
</dbReference>
<dbReference type="Pfam" id="PF04433">
    <property type="entry name" value="SWIRM"/>
    <property type="match status" value="1"/>
</dbReference>
<gene>
    <name evidence="3" type="ORF">LPJ64_001821</name>
</gene>
<keyword evidence="4" id="KW-1185">Reference proteome</keyword>
<dbReference type="InterPro" id="IPR009057">
    <property type="entry name" value="Homeodomain-like_sf"/>
</dbReference>
<evidence type="ECO:0000259" key="2">
    <source>
        <dbReference type="PROSITE" id="PS50934"/>
    </source>
</evidence>